<keyword evidence="2" id="KW-0812">Transmembrane</keyword>
<dbReference type="AlphaFoldDB" id="A0A2P5C383"/>
<reference evidence="4" key="1">
    <citation type="submission" date="2016-06" db="EMBL/GenBank/DDBJ databases">
        <title>Parallel loss of symbiosis genes in relatives of nitrogen-fixing non-legume Parasponia.</title>
        <authorList>
            <person name="Van Velzen R."/>
            <person name="Holmer R."/>
            <person name="Bu F."/>
            <person name="Rutten L."/>
            <person name="Van Zeijl A."/>
            <person name="Liu W."/>
            <person name="Santuari L."/>
            <person name="Cao Q."/>
            <person name="Sharma T."/>
            <person name="Shen D."/>
            <person name="Roswanjaya Y."/>
            <person name="Wardhani T."/>
            <person name="Kalhor M.S."/>
            <person name="Jansen J."/>
            <person name="Van den Hoogen J."/>
            <person name="Gungor B."/>
            <person name="Hartog M."/>
            <person name="Hontelez J."/>
            <person name="Verver J."/>
            <person name="Yang W.-C."/>
            <person name="Schijlen E."/>
            <person name="Repin R."/>
            <person name="Schilthuizen M."/>
            <person name="Schranz E."/>
            <person name="Heidstra R."/>
            <person name="Miyata K."/>
            <person name="Fedorova E."/>
            <person name="Kohlen W."/>
            <person name="Bisseling T."/>
            <person name="Smit S."/>
            <person name="Geurts R."/>
        </authorList>
    </citation>
    <scope>NUCLEOTIDE SEQUENCE [LARGE SCALE GENOMIC DNA]</scope>
    <source>
        <strain evidence="4">cv. WU1-14</strain>
    </source>
</reference>
<keyword evidence="2" id="KW-1133">Transmembrane helix</keyword>
<proteinExistence type="predicted"/>
<feature type="region of interest" description="Disordered" evidence="1">
    <location>
        <begin position="65"/>
        <end position="110"/>
    </location>
</feature>
<name>A0A2P5C383_PARAD</name>
<evidence type="ECO:0000256" key="2">
    <source>
        <dbReference type="SAM" id="Phobius"/>
    </source>
</evidence>
<organism evidence="3 4">
    <name type="scientific">Parasponia andersonii</name>
    <name type="common">Sponia andersonii</name>
    <dbReference type="NCBI Taxonomy" id="3476"/>
    <lineage>
        <taxon>Eukaryota</taxon>
        <taxon>Viridiplantae</taxon>
        <taxon>Streptophyta</taxon>
        <taxon>Embryophyta</taxon>
        <taxon>Tracheophyta</taxon>
        <taxon>Spermatophyta</taxon>
        <taxon>Magnoliopsida</taxon>
        <taxon>eudicotyledons</taxon>
        <taxon>Gunneridae</taxon>
        <taxon>Pentapetalae</taxon>
        <taxon>rosids</taxon>
        <taxon>fabids</taxon>
        <taxon>Rosales</taxon>
        <taxon>Cannabaceae</taxon>
        <taxon>Parasponia</taxon>
    </lineage>
</organism>
<evidence type="ECO:0000313" key="3">
    <source>
        <dbReference type="EMBL" id="PON55469.1"/>
    </source>
</evidence>
<dbReference type="Proteomes" id="UP000237105">
    <property type="component" value="Unassembled WGS sequence"/>
</dbReference>
<feature type="compositionally biased region" description="Pro residues" evidence="1">
    <location>
        <begin position="85"/>
        <end position="104"/>
    </location>
</feature>
<evidence type="ECO:0000313" key="4">
    <source>
        <dbReference type="Proteomes" id="UP000237105"/>
    </source>
</evidence>
<sequence>MNIKVAYLFSLVVLIHGVVLLVVLPGFSNGARIKGAVFISDSDTGPSHDHHVHVFSSSILRVVVHRGGESPPPPPKRNPPKIFKSPPPAPLRPLPLPPPSPPLASAPSSS</sequence>
<evidence type="ECO:0008006" key="5">
    <source>
        <dbReference type="Google" id="ProtNLM"/>
    </source>
</evidence>
<comment type="caution">
    <text evidence="3">The sequence shown here is derived from an EMBL/GenBank/DDBJ whole genome shotgun (WGS) entry which is preliminary data.</text>
</comment>
<keyword evidence="4" id="KW-1185">Reference proteome</keyword>
<gene>
    <name evidence="3" type="ORF">PanWU01x14_187840</name>
</gene>
<feature type="transmembrane region" description="Helical" evidence="2">
    <location>
        <begin position="6"/>
        <end position="24"/>
    </location>
</feature>
<accession>A0A2P5C383</accession>
<keyword evidence="2" id="KW-0472">Membrane</keyword>
<evidence type="ECO:0000256" key="1">
    <source>
        <dbReference type="SAM" id="MobiDB-lite"/>
    </source>
</evidence>
<dbReference type="EMBL" id="JXTB01000183">
    <property type="protein sequence ID" value="PON55469.1"/>
    <property type="molecule type" value="Genomic_DNA"/>
</dbReference>
<protein>
    <recommendedName>
        <fullName evidence="5">Transmembrane protein</fullName>
    </recommendedName>
</protein>